<feature type="non-terminal residue" evidence="2">
    <location>
        <position position="30"/>
    </location>
</feature>
<proteinExistence type="predicted"/>
<evidence type="ECO:0000313" key="3">
    <source>
        <dbReference type="Proteomes" id="UP001458880"/>
    </source>
</evidence>
<name>A0AAW1HFE7_POPJA</name>
<dbReference type="EMBL" id="JASPKY010002009">
    <property type="protein sequence ID" value="KAK9670910.1"/>
    <property type="molecule type" value="Genomic_DNA"/>
</dbReference>
<gene>
    <name evidence="2" type="ORF">QE152_g40700</name>
    <name evidence="1" type="ORF">QE152_g41122</name>
</gene>
<dbReference type="EMBL" id="JASPKY010001323">
    <property type="protein sequence ID" value="KAK9675025.1"/>
    <property type="molecule type" value="Genomic_DNA"/>
</dbReference>
<comment type="caution">
    <text evidence="2">The sequence shown here is derived from an EMBL/GenBank/DDBJ whole genome shotgun (WGS) entry which is preliminary data.</text>
</comment>
<keyword evidence="3" id="KW-1185">Reference proteome</keyword>
<sequence length="30" mass="3617">MTIIIRITSSIVKLEILIKIFWTKLMQNLR</sequence>
<reference evidence="2 3" key="2">
    <citation type="journal article" date="2024" name="BMC Genomics">
        <title>De novo assembly and annotation of Popillia japonica's genome with initial clues to its potential as an invasive pest.</title>
        <authorList>
            <person name="Cucini C."/>
            <person name="Boschi S."/>
            <person name="Funari R."/>
            <person name="Cardaioli E."/>
            <person name="Iannotti N."/>
            <person name="Marturano G."/>
            <person name="Paoli F."/>
            <person name="Bruttini M."/>
            <person name="Carapelli A."/>
            <person name="Frati F."/>
            <person name="Nardi F."/>
        </authorList>
    </citation>
    <scope>NUCLEOTIDE SEQUENCE [LARGE SCALE GENOMIC DNA]</scope>
    <source>
        <strain evidence="2">DMR45628</strain>
    </source>
</reference>
<dbReference type="Proteomes" id="UP001458880">
    <property type="component" value="Unassembled WGS sequence"/>
</dbReference>
<reference evidence="2" key="1">
    <citation type="submission" date="2023-05" db="EMBL/GenBank/DDBJ databases">
        <authorList>
            <person name="Nardi F."/>
            <person name="Carapelli A."/>
            <person name="Cucini C."/>
        </authorList>
    </citation>
    <scope>NUCLEOTIDE SEQUENCE</scope>
    <source>
        <strain evidence="2">DMR45628</strain>
        <tissue evidence="2">Testes</tissue>
    </source>
</reference>
<evidence type="ECO:0000313" key="2">
    <source>
        <dbReference type="EMBL" id="KAK9675025.1"/>
    </source>
</evidence>
<evidence type="ECO:0000313" key="1">
    <source>
        <dbReference type="EMBL" id="KAK9670910.1"/>
    </source>
</evidence>
<protein>
    <submittedName>
        <fullName evidence="2">Uncharacterized protein</fullName>
    </submittedName>
</protein>
<dbReference type="AlphaFoldDB" id="A0AAW1HFE7"/>
<accession>A0AAW1HFE7</accession>
<organism evidence="2 3">
    <name type="scientific">Popillia japonica</name>
    <name type="common">Japanese beetle</name>
    <dbReference type="NCBI Taxonomy" id="7064"/>
    <lineage>
        <taxon>Eukaryota</taxon>
        <taxon>Metazoa</taxon>
        <taxon>Ecdysozoa</taxon>
        <taxon>Arthropoda</taxon>
        <taxon>Hexapoda</taxon>
        <taxon>Insecta</taxon>
        <taxon>Pterygota</taxon>
        <taxon>Neoptera</taxon>
        <taxon>Endopterygota</taxon>
        <taxon>Coleoptera</taxon>
        <taxon>Polyphaga</taxon>
        <taxon>Scarabaeiformia</taxon>
        <taxon>Scarabaeidae</taxon>
        <taxon>Rutelinae</taxon>
        <taxon>Popillia</taxon>
    </lineage>
</organism>